<sequence length="595" mass="66700">MTLVDLPPEILIHTLLRLPFTSVVICRGVNRYLQALISGSTELQYYVHLGISGLVDNPRCNLSVSERHSRLLARELRWEELKPDFDKIIDVPVTSQWKRTGWSGGIFSILNGDGVLREIHIPREAGRGVKWKEARSEQVLIGPGVHTHEHDLHVLATAQPRIVYTSTGRPQSIHEIRLQSSRLSTGEPHPAARRVISFETHEELFQPSAAVQCVGECLVLVLWDLLEGPFKPDDQVYVYAWKTGELKMRFSAPLGSYRRILVLTTDIFVLPNATTGELEYWKIPQRPLESTFTLPFFILSLPRLRPDKILHSIYCSGEPNPTSGVRGASKPFYTDPHHALVTFYVIIQSADLVQEIDFMFFVHRNSLLGCLDKFPTFISSDEWPESVPYDDWGPSICRWFSDSIDGHQIVCLATAFGWRFAPSTTSIAAPIILLNFSQIDVARVLAAEKHSPKVAPLGVDDRGGDRNEADEDAEGPDLSEDKGGQGLGPAGKDKEVSSQSHETSAPGISSDQPVEKTKEDDSPRVQAKAVIRALDPLDDSEKCFENTVYSSLPYTVRSSRDRYGFDRLFLGEECILGLRLDDEDRVKQVHVLHYG</sequence>
<dbReference type="CDD" id="cd09917">
    <property type="entry name" value="F-box_SF"/>
    <property type="match status" value="1"/>
</dbReference>
<feature type="compositionally biased region" description="Basic and acidic residues" evidence="1">
    <location>
        <begin position="513"/>
        <end position="523"/>
    </location>
</feature>
<evidence type="ECO:0000313" key="4">
    <source>
        <dbReference type="Proteomes" id="UP000807342"/>
    </source>
</evidence>
<feature type="region of interest" description="Disordered" evidence="1">
    <location>
        <begin position="454"/>
        <end position="525"/>
    </location>
</feature>
<gene>
    <name evidence="3" type="ORF">P691DRAFT_763497</name>
</gene>
<dbReference type="Pfam" id="PF00646">
    <property type="entry name" value="F-box"/>
    <property type="match status" value="1"/>
</dbReference>
<feature type="compositionally biased region" description="Polar residues" evidence="1">
    <location>
        <begin position="497"/>
        <end position="512"/>
    </location>
</feature>
<dbReference type="EMBL" id="MU151384">
    <property type="protein sequence ID" value="KAF9444337.1"/>
    <property type="molecule type" value="Genomic_DNA"/>
</dbReference>
<feature type="domain" description="F-box" evidence="2">
    <location>
        <begin position="1"/>
        <end position="49"/>
    </location>
</feature>
<dbReference type="PROSITE" id="PS50181">
    <property type="entry name" value="FBOX"/>
    <property type="match status" value="1"/>
</dbReference>
<name>A0A9P6BYK1_9AGAR</name>
<keyword evidence="4" id="KW-1185">Reference proteome</keyword>
<dbReference type="OrthoDB" id="2751409at2759"/>
<evidence type="ECO:0000313" key="3">
    <source>
        <dbReference type="EMBL" id="KAF9444337.1"/>
    </source>
</evidence>
<dbReference type="SUPFAM" id="SSF81383">
    <property type="entry name" value="F-box domain"/>
    <property type="match status" value="1"/>
</dbReference>
<dbReference type="InterPro" id="IPR001810">
    <property type="entry name" value="F-box_dom"/>
</dbReference>
<dbReference type="AlphaFoldDB" id="A0A9P6BYK1"/>
<feature type="compositionally biased region" description="Acidic residues" evidence="1">
    <location>
        <begin position="468"/>
        <end position="478"/>
    </location>
</feature>
<dbReference type="Proteomes" id="UP000807342">
    <property type="component" value="Unassembled WGS sequence"/>
</dbReference>
<organism evidence="3 4">
    <name type="scientific">Macrolepiota fuliginosa MF-IS2</name>
    <dbReference type="NCBI Taxonomy" id="1400762"/>
    <lineage>
        <taxon>Eukaryota</taxon>
        <taxon>Fungi</taxon>
        <taxon>Dikarya</taxon>
        <taxon>Basidiomycota</taxon>
        <taxon>Agaricomycotina</taxon>
        <taxon>Agaricomycetes</taxon>
        <taxon>Agaricomycetidae</taxon>
        <taxon>Agaricales</taxon>
        <taxon>Agaricineae</taxon>
        <taxon>Agaricaceae</taxon>
        <taxon>Macrolepiota</taxon>
    </lineage>
</organism>
<reference evidence="3" key="1">
    <citation type="submission" date="2020-11" db="EMBL/GenBank/DDBJ databases">
        <authorList>
            <consortium name="DOE Joint Genome Institute"/>
            <person name="Ahrendt S."/>
            <person name="Riley R."/>
            <person name="Andreopoulos W."/>
            <person name="Labutti K."/>
            <person name="Pangilinan J."/>
            <person name="Ruiz-Duenas F.J."/>
            <person name="Barrasa J.M."/>
            <person name="Sanchez-Garcia M."/>
            <person name="Camarero S."/>
            <person name="Miyauchi S."/>
            <person name="Serrano A."/>
            <person name="Linde D."/>
            <person name="Babiker R."/>
            <person name="Drula E."/>
            <person name="Ayuso-Fernandez I."/>
            <person name="Pacheco R."/>
            <person name="Padilla G."/>
            <person name="Ferreira P."/>
            <person name="Barriuso J."/>
            <person name="Kellner H."/>
            <person name="Castanera R."/>
            <person name="Alfaro M."/>
            <person name="Ramirez L."/>
            <person name="Pisabarro A.G."/>
            <person name="Kuo A."/>
            <person name="Tritt A."/>
            <person name="Lipzen A."/>
            <person name="He G."/>
            <person name="Yan M."/>
            <person name="Ng V."/>
            <person name="Cullen D."/>
            <person name="Martin F."/>
            <person name="Rosso M.-N."/>
            <person name="Henrissat B."/>
            <person name="Hibbett D."/>
            <person name="Martinez A.T."/>
            <person name="Grigoriev I.V."/>
        </authorList>
    </citation>
    <scope>NUCLEOTIDE SEQUENCE</scope>
    <source>
        <strain evidence="3">MF-IS2</strain>
    </source>
</reference>
<evidence type="ECO:0000259" key="2">
    <source>
        <dbReference type="PROSITE" id="PS50181"/>
    </source>
</evidence>
<comment type="caution">
    <text evidence="3">The sequence shown here is derived from an EMBL/GenBank/DDBJ whole genome shotgun (WGS) entry which is preliminary data.</text>
</comment>
<dbReference type="InterPro" id="IPR036047">
    <property type="entry name" value="F-box-like_dom_sf"/>
</dbReference>
<protein>
    <recommendedName>
        <fullName evidence="2">F-box domain-containing protein</fullName>
    </recommendedName>
</protein>
<evidence type="ECO:0000256" key="1">
    <source>
        <dbReference type="SAM" id="MobiDB-lite"/>
    </source>
</evidence>
<proteinExistence type="predicted"/>
<accession>A0A9P6BYK1</accession>